<sequence>MASRIITAVLSSVFIVSLLNYFSGSLTLKNFIVSIISASIVAVIIFFIARKVESTKKTK</sequence>
<gene>
    <name evidence="2" type="ORF">DEX24_01330</name>
</gene>
<dbReference type="EMBL" id="QFVR01000001">
    <property type="protein sequence ID" value="PWI26969.1"/>
    <property type="molecule type" value="Genomic_DNA"/>
</dbReference>
<keyword evidence="3" id="KW-1185">Reference proteome</keyword>
<keyword evidence="1" id="KW-0812">Transmembrane</keyword>
<evidence type="ECO:0000313" key="3">
    <source>
        <dbReference type="Proteomes" id="UP000245938"/>
    </source>
</evidence>
<feature type="transmembrane region" description="Helical" evidence="1">
    <location>
        <begin position="28"/>
        <end position="49"/>
    </location>
</feature>
<dbReference type="AlphaFoldDB" id="A0A2U3AR30"/>
<keyword evidence="1" id="KW-1133">Transmembrane helix</keyword>
<accession>A0A2U3AR30</accession>
<dbReference type="RefSeq" id="WP_109304592.1">
    <property type="nucleotide sequence ID" value="NZ_BJUF01000001.1"/>
</dbReference>
<keyword evidence="1" id="KW-0472">Membrane</keyword>
<reference evidence="2 3" key="1">
    <citation type="submission" date="2018-05" db="EMBL/GenBank/DDBJ databases">
        <title>Kurthia sibirica genome sequence.</title>
        <authorList>
            <person name="Maclea K.S."/>
            <person name="Goen A.E."/>
        </authorList>
    </citation>
    <scope>NUCLEOTIDE SEQUENCE [LARGE SCALE GENOMIC DNA]</scope>
    <source>
        <strain evidence="2 3">ATCC 49154</strain>
    </source>
</reference>
<evidence type="ECO:0000313" key="2">
    <source>
        <dbReference type="EMBL" id="PWI26969.1"/>
    </source>
</evidence>
<feature type="transmembrane region" description="Helical" evidence="1">
    <location>
        <begin position="5"/>
        <end position="22"/>
    </location>
</feature>
<organism evidence="2 3">
    <name type="scientific">Kurthia sibirica</name>
    <dbReference type="NCBI Taxonomy" id="202750"/>
    <lineage>
        <taxon>Bacteria</taxon>
        <taxon>Bacillati</taxon>
        <taxon>Bacillota</taxon>
        <taxon>Bacilli</taxon>
        <taxon>Bacillales</taxon>
        <taxon>Caryophanaceae</taxon>
        <taxon>Kurthia</taxon>
    </lineage>
</organism>
<dbReference type="Proteomes" id="UP000245938">
    <property type="component" value="Unassembled WGS sequence"/>
</dbReference>
<proteinExistence type="predicted"/>
<comment type="caution">
    <text evidence="2">The sequence shown here is derived from an EMBL/GenBank/DDBJ whole genome shotgun (WGS) entry which is preliminary data.</text>
</comment>
<name>A0A2U3AR30_9BACL</name>
<protein>
    <submittedName>
        <fullName evidence="2">Uncharacterized protein</fullName>
    </submittedName>
</protein>
<evidence type="ECO:0000256" key="1">
    <source>
        <dbReference type="SAM" id="Phobius"/>
    </source>
</evidence>